<sequence>MRIAALGDSTSCGEGVGVRVPAARTWPSVLAAAVPGARLTLLARAGARVRDVRAVQLAAAVAGAPDVATVLAGLNDVSRSDLDPAALADDLAAVVSGLRAAGAVVVLGRLHDPGGMLPLPAGVRAAVRGRVAAVNAAVDAAAAGPGVLVLDLAAVPSVTDRRAWDVDRLHPTAALHARIAVVAGALLTAAGLPVRVPDAPSLPPAPGPARELAWAARHGLPWVAAHLTGLVAAARELGDPRAVGSARDGEPAPGGGPGVWPARVSGGSA</sequence>
<dbReference type="InterPro" id="IPR013830">
    <property type="entry name" value="SGNH_hydro"/>
</dbReference>
<feature type="region of interest" description="Disordered" evidence="1">
    <location>
        <begin position="241"/>
        <end position="269"/>
    </location>
</feature>
<dbReference type="Gene3D" id="3.40.50.1110">
    <property type="entry name" value="SGNH hydrolase"/>
    <property type="match status" value="1"/>
</dbReference>
<dbReference type="SUPFAM" id="SSF52266">
    <property type="entry name" value="SGNH hydrolase"/>
    <property type="match status" value="1"/>
</dbReference>
<dbReference type="InterPro" id="IPR036514">
    <property type="entry name" value="SGNH_hydro_sf"/>
</dbReference>
<dbReference type="Proteomes" id="UP000184471">
    <property type="component" value="Unassembled WGS sequence"/>
</dbReference>
<dbReference type="EMBL" id="FQVX01000001">
    <property type="protein sequence ID" value="SHF58368.1"/>
    <property type="molecule type" value="Genomic_DNA"/>
</dbReference>
<dbReference type="InterPro" id="IPR053140">
    <property type="entry name" value="GDSL_Rv0518-like"/>
</dbReference>
<evidence type="ECO:0000313" key="3">
    <source>
        <dbReference type="EMBL" id="SHF58368.1"/>
    </source>
</evidence>
<organism evidence="3 4">
    <name type="scientific">Geodermatophilus nigrescens</name>
    <dbReference type="NCBI Taxonomy" id="1070870"/>
    <lineage>
        <taxon>Bacteria</taxon>
        <taxon>Bacillati</taxon>
        <taxon>Actinomycetota</taxon>
        <taxon>Actinomycetes</taxon>
        <taxon>Geodermatophilales</taxon>
        <taxon>Geodermatophilaceae</taxon>
        <taxon>Geodermatophilus</taxon>
    </lineage>
</organism>
<dbReference type="OrthoDB" id="3465773at2"/>
<name>A0A1M5CUD2_9ACTN</name>
<dbReference type="PANTHER" id="PTHR43784">
    <property type="entry name" value="GDSL-LIKE LIPASE/ACYLHYDROLASE, PUTATIVE (AFU_ORTHOLOGUE AFUA_2G00820)-RELATED"/>
    <property type="match status" value="1"/>
</dbReference>
<reference evidence="3 4" key="1">
    <citation type="submission" date="2016-11" db="EMBL/GenBank/DDBJ databases">
        <authorList>
            <person name="Jaros S."/>
            <person name="Januszkiewicz K."/>
            <person name="Wedrychowicz H."/>
        </authorList>
    </citation>
    <scope>NUCLEOTIDE SEQUENCE [LARGE SCALE GENOMIC DNA]</scope>
    <source>
        <strain evidence="3 4">DSM 45408</strain>
    </source>
</reference>
<proteinExistence type="predicted"/>
<gene>
    <name evidence="3" type="ORF">SAMN05444351_0097</name>
</gene>
<dbReference type="Pfam" id="PF13472">
    <property type="entry name" value="Lipase_GDSL_2"/>
    <property type="match status" value="1"/>
</dbReference>
<dbReference type="PANTHER" id="PTHR43784:SF2">
    <property type="entry name" value="GDSL-LIKE LIPASE_ACYLHYDROLASE, PUTATIVE (AFU_ORTHOLOGUE AFUA_2G00820)-RELATED"/>
    <property type="match status" value="1"/>
</dbReference>
<accession>A0A1M5CUD2</accession>
<dbReference type="AlphaFoldDB" id="A0A1M5CUD2"/>
<evidence type="ECO:0000256" key="1">
    <source>
        <dbReference type="SAM" id="MobiDB-lite"/>
    </source>
</evidence>
<feature type="domain" description="SGNH hydrolase-type esterase" evidence="2">
    <location>
        <begin position="5"/>
        <end position="177"/>
    </location>
</feature>
<evidence type="ECO:0000259" key="2">
    <source>
        <dbReference type="Pfam" id="PF13472"/>
    </source>
</evidence>
<dbReference type="RefSeq" id="WP_073417820.1">
    <property type="nucleotide sequence ID" value="NZ_FQVX01000001.1"/>
</dbReference>
<protein>
    <submittedName>
        <fullName evidence="3">Lysophospholipase L1</fullName>
    </submittedName>
</protein>
<evidence type="ECO:0000313" key="4">
    <source>
        <dbReference type="Proteomes" id="UP000184471"/>
    </source>
</evidence>
<dbReference type="STRING" id="1070870.SAMN05444351_0097"/>
<keyword evidence="4" id="KW-1185">Reference proteome</keyword>